<dbReference type="EMBL" id="JAFKCS010000200">
    <property type="protein sequence ID" value="MBN7822810.1"/>
    <property type="molecule type" value="Genomic_DNA"/>
</dbReference>
<gene>
    <name evidence="3" type="ORF">J0A65_23305</name>
</gene>
<organism evidence="3 4">
    <name type="scientific">Bowmanella yangjiangensis</name>
    <dbReference type="NCBI Taxonomy" id="2811230"/>
    <lineage>
        <taxon>Bacteria</taxon>
        <taxon>Pseudomonadati</taxon>
        <taxon>Pseudomonadota</taxon>
        <taxon>Gammaproteobacteria</taxon>
        <taxon>Alteromonadales</taxon>
        <taxon>Alteromonadaceae</taxon>
        <taxon>Bowmanella</taxon>
    </lineage>
</organism>
<protein>
    <submittedName>
        <fullName evidence="3">IS110 family transposase</fullName>
    </submittedName>
</protein>
<dbReference type="PANTHER" id="PTHR33055:SF15">
    <property type="entry name" value="TRANSPOSASE-RELATED"/>
    <property type="match status" value="1"/>
</dbReference>
<evidence type="ECO:0000313" key="4">
    <source>
        <dbReference type="Proteomes" id="UP000663992"/>
    </source>
</evidence>
<feature type="domain" description="Transposase IS116/IS110/IS902 C-terminal" evidence="2">
    <location>
        <begin position="211"/>
        <end position="295"/>
    </location>
</feature>
<dbReference type="Proteomes" id="UP000663992">
    <property type="component" value="Unassembled WGS sequence"/>
</dbReference>
<dbReference type="Pfam" id="PF01548">
    <property type="entry name" value="DEDD_Tnp_IS110"/>
    <property type="match status" value="1"/>
</dbReference>
<dbReference type="Pfam" id="PF02371">
    <property type="entry name" value="Transposase_20"/>
    <property type="match status" value="1"/>
</dbReference>
<dbReference type="RefSeq" id="WP_206596672.1">
    <property type="nucleotide sequence ID" value="NZ_JAFKCS010000200.1"/>
</dbReference>
<comment type="caution">
    <text evidence="3">The sequence shown here is derived from an EMBL/GenBank/DDBJ whole genome shotgun (WGS) entry which is preliminary data.</text>
</comment>
<name>A0ABS3D1Y3_9ALTE</name>
<keyword evidence="4" id="KW-1185">Reference proteome</keyword>
<proteinExistence type="predicted"/>
<feature type="domain" description="Transposase IS110-like N-terminal" evidence="1">
    <location>
        <begin position="7"/>
        <end position="145"/>
    </location>
</feature>
<evidence type="ECO:0000313" key="3">
    <source>
        <dbReference type="EMBL" id="MBN7822810.1"/>
    </source>
</evidence>
<accession>A0ABS3D1Y3</accession>
<dbReference type="NCBIfam" id="NF033542">
    <property type="entry name" value="transpos_IS110"/>
    <property type="match status" value="1"/>
</dbReference>
<evidence type="ECO:0000259" key="2">
    <source>
        <dbReference type="Pfam" id="PF02371"/>
    </source>
</evidence>
<evidence type="ECO:0000259" key="1">
    <source>
        <dbReference type="Pfam" id="PF01548"/>
    </source>
</evidence>
<dbReference type="PANTHER" id="PTHR33055">
    <property type="entry name" value="TRANSPOSASE FOR INSERTION SEQUENCE ELEMENT IS1111A"/>
    <property type="match status" value="1"/>
</dbReference>
<reference evidence="3 4" key="1">
    <citation type="submission" date="2021-03" db="EMBL/GenBank/DDBJ databases">
        <title>novel species isolated from a fishpond in China.</title>
        <authorList>
            <person name="Lu H."/>
            <person name="Cai Z."/>
        </authorList>
    </citation>
    <scope>NUCLEOTIDE SEQUENCE [LARGE SCALE GENOMIC DNA]</scope>
    <source>
        <strain evidence="3 4">Y57</strain>
    </source>
</reference>
<dbReference type="InterPro" id="IPR003346">
    <property type="entry name" value="Transposase_20"/>
</dbReference>
<dbReference type="InterPro" id="IPR047650">
    <property type="entry name" value="Transpos_IS110"/>
</dbReference>
<sequence>MNYYSAIDLHSNNSYLVILDQDDNTIIDKRLPNDLDRILLALAPYKEQIQGIAVESTYNWYWLVDGLMEAGYRLHLVNTTAVKTYSGLKHADDKDDAKWLAHLLRLGILPTGYIYPKDIRPLRDRLRKRLQLVQQRTRNLLSLKSFYARQLGRSISTNDIHRDVTDFQLGDPQLNAIIRPNIELFVLLSHQIELIERSLWQGFFKGQQEFKLVRSIPGIGQVLGMTILLETGDIQRFASAGNFASYARCVESKLISNHKKKGQNNRKCGNRYLSWAFHEAAHHSLAHYPPIKAFYASKKRKTNGMVAIRAVAHKLARACYHVLKKKEPFTMNLAFQ</sequence>
<dbReference type="InterPro" id="IPR002525">
    <property type="entry name" value="Transp_IS110-like_N"/>
</dbReference>